<reference evidence="1 2" key="1">
    <citation type="submission" date="2009-11" db="EMBL/GenBank/DDBJ databases">
        <title>Annotation of Allomyces macrogynus ATCC 38327.</title>
        <authorList>
            <consortium name="The Broad Institute Genome Sequencing Platform"/>
            <person name="Russ C."/>
            <person name="Cuomo C."/>
            <person name="Burger G."/>
            <person name="Gray M.W."/>
            <person name="Holland P.W.H."/>
            <person name="King N."/>
            <person name="Lang F.B.F."/>
            <person name="Roger A.J."/>
            <person name="Ruiz-Trillo I."/>
            <person name="Young S.K."/>
            <person name="Zeng Q."/>
            <person name="Gargeya S."/>
            <person name="Fitzgerald M."/>
            <person name="Haas B."/>
            <person name="Abouelleil A."/>
            <person name="Alvarado L."/>
            <person name="Arachchi H.M."/>
            <person name="Berlin A."/>
            <person name="Chapman S.B."/>
            <person name="Gearin G."/>
            <person name="Goldberg J."/>
            <person name="Griggs A."/>
            <person name="Gujja S."/>
            <person name="Hansen M."/>
            <person name="Heiman D."/>
            <person name="Howarth C."/>
            <person name="Larimer J."/>
            <person name="Lui A."/>
            <person name="MacDonald P.J.P."/>
            <person name="McCowen C."/>
            <person name="Montmayeur A."/>
            <person name="Murphy C."/>
            <person name="Neiman D."/>
            <person name="Pearson M."/>
            <person name="Priest M."/>
            <person name="Roberts A."/>
            <person name="Saif S."/>
            <person name="Shea T."/>
            <person name="Sisk P."/>
            <person name="Stolte C."/>
            <person name="Sykes S."/>
            <person name="Wortman J."/>
            <person name="Nusbaum C."/>
            <person name="Birren B."/>
        </authorList>
    </citation>
    <scope>NUCLEOTIDE SEQUENCE [LARGE SCALE GENOMIC DNA]</scope>
    <source>
        <strain evidence="1 2">ATCC 38327</strain>
    </source>
</reference>
<evidence type="ECO:0000313" key="2">
    <source>
        <dbReference type="Proteomes" id="UP000054350"/>
    </source>
</evidence>
<keyword evidence="2" id="KW-1185">Reference proteome</keyword>
<evidence type="ECO:0000313" key="1">
    <source>
        <dbReference type="EMBL" id="KNE72754.1"/>
    </source>
</evidence>
<accession>A0A0L0TDU6</accession>
<gene>
    <name evidence="1" type="ORF">AMAG_17083</name>
</gene>
<name>A0A0L0TDU6_ALLM3</name>
<dbReference type="OrthoDB" id="5591350at2759"/>
<dbReference type="Proteomes" id="UP000054350">
    <property type="component" value="Unassembled WGS sequence"/>
</dbReference>
<reference evidence="2" key="2">
    <citation type="submission" date="2009-11" db="EMBL/GenBank/DDBJ databases">
        <title>The Genome Sequence of Allomyces macrogynus strain ATCC 38327.</title>
        <authorList>
            <consortium name="The Broad Institute Genome Sequencing Platform"/>
            <person name="Russ C."/>
            <person name="Cuomo C."/>
            <person name="Shea T."/>
            <person name="Young S.K."/>
            <person name="Zeng Q."/>
            <person name="Koehrsen M."/>
            <person name="Haas B."/>
            <person name="Borodovsky M."/>
            <person name="Guigo R."/>
            <person name="Alvarado L."/>
            <person name="Berlin A."/>
            <person name="Borenstein D."/>
            <person name="Chen Z."/>
            <person name="Engels R."/>
            <person name="Freedman E."/>
            <person name="Gellesch M."/>
            <person name="Goldberg J."/>
            <person name="Griggs A."/>
            <person name="Gujja S."/>
            <person name="Heiman D."/>
            <person name="Hepburn T."/>
            <person name="Howarth C."/>
            <person name="Jen D."/>
            <person name="Larson L."/>
            <person name="Lewis B."/>
            <person name="Mehta T."/>
            <person name="Park D."/>
            <person name="Pearson M."/>
            <person name="Roberts A."/>
            <person name="Saif S."/>
            <person name="Shenoy N."/>
            <person name="Sisk P."/>
            <person name="Stolte C."/>
            <person name="Sykes S."/>
            <person name="Walk T."/>
            <person name="White J."/>
            <person name="Yandava C."/>
            <person name="Burger G."/>
            <person name="Gray M.W."/>
            <person name="Holland P.W.H."/>
            <person name="King N."/>
            <person name="Lang F.B.F."/>
            <person name="Roger A.J."/>
            <person name="Ruiz-Trillo I."/>
            <person name="Lander E."/>
            <person name="Nusbaum C."/>
        </authorList>
    </citation>
    <scope>NUCLEOTIDE SEQUENCE [LARGE SCALE GENOMIC DNA]</scope>
    <source>
        <strain evidence="2">ATCC 38327</strain>
    </source>
</reference>
<organism evidence="1 2">
    <name type="scientific">Allomyces macrogynus (strain ATCC 38327)</name>
    <name type="common">Allomyces javanicus var. macrogynus</name>
    <dbReference type="NCBI Taxonomy" id="578462"/>
    <lineage>
        <taxon>Eukaryota</taxon>
        <taxon>Fungi</taxon>
        <taxon>Fungi incertae sedis</taxon>
        <taxon>Blastocladiomycota</taxon>
        <taxon>Blastocladiomycetes</taxon>
        <taxon>Blastocladiales</taxon>
        <taxon>Blastocladiaceae</taxon>
        <taxon>Allomyces</taxon>
    </lineage>
</organism>
<dbReference type="AlphaFoldDB" id="A0A0L0TDU6"/>
<dbReference type="EMBL" id="GG745383">
    <property type="protein sequence ID" value="KNE72754.1"/>
    <property type="molecule type" value="Genomic_DNA"/>
</dbReference>
<sequence length="265" mass="27392">MLTGPVVVMSNARRVEYSIVDEDHIPTTLTSVAELPFEYQTTLTAVWCAPADEEGSWWQRVAVPVESPVRAVRLKFVSLPRDEKDIFILQYLRVPEPTAAAPPPTARPTAGNAGAAMALLSSVMGGVSGGGPAMPGPASMMAMLAARMQGVALGGGVPSAPVSLPTPPAGAATSTVVASPVVGAYPPVSAVETPPVDPQPRSAEEPAPVDQLAPVLAAIARMEAKLTAKLDRVVAEVRGLNRRLQVVERAVLGAAKADEVPSGSK</sequence>
<protein>
    <submittedName>
        <fullName evidence="1">Uncharacterized protein</fullName>
    </submittedName>
</protein>
<dbReference type="VEuPathDB" id="FungiDB:AMAG_17083"/>
<proteinExistence type="predicted"/>